<accession>S0AU55</accession>
<evidence type="ECO:0000313" key="2">
    <source>
        <dbReference type="Proteomes" id="UP000014660"/>
    </source>
</evidence>
<gene>
    <name evidence="1" type="ORF">FACI_IFERC00001G1923</name>
</gene>
<dbReference type="HOGENOM" id="CLU_2985510_0_0_2"/>
<name>S0AU55_FERAC</name>
<dbReference type="KEGG" id="fac:FACI_IFERC01G1923"/>
<dbReference type="AlphaFoldDB" id="S0AU55"/>
<organism evidence="1 2">
    <name type="scientific">Ferroplasma acidarmanus Fer1</name>
    <dbReference type="NCBI Taxonomy" id="333146"/>
    <lineage>
        <taxon>Archaea</taxon>
        <taxon>Methanobacteriati</taxon>
        <taxon>Thermoplasmatota</taxon>
        <taxon>Thermoplasmata</taxon>
        <taxon>Thermoplasmatales</taxon>
        <taxon>Ferroplasmaceae</taxon>
        <taxon>Ferroplasma</taxon>
    </lineage>
</organism>
<reference evidence="1 2" key="1">
    <citation type="journal article" date="2007" name="Proc. Natl. Acad. Sci. U.S.A.">
        <title>Genome dynamics in a natural archaeal population.</title>
        <authorList>
            <person name="Allen E.E."/>
            <person name="Tyson G.W."/>
            <person name="Whitaker R.J."/>
            <person name="Detter J.C."/>
            <person name="Richardson P.M."/>
            <person name="Banfield J.F."/>
        </authorList>
    </citation>
    <scope>NUCLEOTIDE SEQUENCE [LARGE SCALE GENOMIC DNA]</scope>
    <source>
        <strain evidence="2">fer1</strain>
    </source>
</reference>
<dbReference type="EMBL" id="CP004145">
    <property type="protein sequence ID" value="AGO61899.1"/>
    <property type="molecule type" value="Genomic_DNA"/>
</dbReference>
<protein>
    <submittedName>
        <fullName evidence="1">Uncharacterized protein</fullName>
    </submittedName>
</protein>
<proteinExistence type="predicted"/>
<sequence length="57" mass="6604">MTKKYVYIGESSDLGLSERSSRVLIISLLITDKLNNSDPYYIELIDNNKFPQYCIDL</sequence>
<evidence type="ECO:0000313" key="1">
    <source>
        <dbReference type="EMBL" id="AGO61899.1"/>
    </source>
</evidence>
<dbReference type="Proteomes" id="UP000014660">
    <property type="component" value="Chromosome"/>
</dbReference>
<keyword evidence="2" id="KW-1185">Reference proteome</keyword>